<proteinExistence type="predicted"/>
<dbReference type="Pfam" id="PF03551">
    <property type="entry name" value="PadR"/>
    <property type="match status" value="1"/>
</dbReference>
<reference evidence="3 4" key="1">
    <citation type="submission" date="2021-07" db="EMBL/GenBank/DDBJ databases">
        <title>Paenibacillus radiodurans sp. nov., isolated from the southeastern edge of Tengger Desert.</title>
        <authorList>
            <person name="Zhang G."/>
        </authorList>
    </citation>
    <scope>NUCLEOTIDE SEQUENCE [LARGE SCALE GENOMIC DNA]</scope>
    <source>
        <strain evidence="3 4">CCM 7311</strain>
    </source>
</reference>
<keyword evidence="1" id="KW-0812">Transmembrane</keyword>
<evidence type="ECO:0000313" key="3">
    <source>
        <dbReference type="EMBL" id="MBW7454714.1"/>
    </source>
</evidence>
<dbReference type="SUPFAM" id="SSF46785">
    <property type="entry name" value="Winged helix' DNA-binding domain"/>
    <property type="match status" value="1"/>
</dbReference>
<dbReference type="InterPro" id="IPR036390">
    <property type="entry name" value="WH_DNA-bd_sf"/>
</dbReference>
<keyword evidence="1" id="KW-0472">Membrane</keyword>
<feature type="domain" description="Transcription regulator PadR N-terminal" evidence="2">
    <location>
        <begin position="28"/>
        <end position="89"/>
    </location>
</feature>
<gene>
    <name evidence="3" type="ORF">K0U00_11795</name>
</gene>
<feature type="transmembrane region" description="Helical" evidence="1">
    <location>
        <begin position="18"/>
        <end position="36"/>
    </location>
</feature>
<dbReference type="InterPro" id="IPR036388">
    <property type="entry name" value="WH-like_DNA-bd_sf"/>
</dbReference>
<accession>A0ABS7C1E4</accession>
<organism evidence="3 4">
    <name type="scientific">Paenibacillus sepulcri</name>
    <dbReference type="NCBI Taxonomy" id="359917"/>
    <lineage>
        <taxon>Bacteria</taxon>
        <taxon>Bacillati</taxon>
        <taxon>Bacillota</taxon>
        <taxon>Bacilli</taxon>
        <taxon>Bacillales</taxon>
        <taxon>Paenibacillaceae</taxon>
        <taxon>Paenibacillus</taxon>
    </lineage>
</organism>
<dbReference type="InterPro" id="IPR052509">
    <property type="entry name" value="Metal_resp_DNA-bind_regulator"/>
</dbReference>
<evidence type="ECO:0000259" key="2">
    <source>
        <dbReference type="Pfam" id="PF03551"/>
    </source>
</evidence>
<keyword evidence="1" id="KW-1133">Transmembrane helix</keyword>
<dbReference type="Gene3D" id="1.10.10.10">
    <property type="entry name" value="Winged helix-like DNA-binding domain superfamily/Winged helix DNA-binding domain"/>
    <property type="match status" value="1"/>
</dbReference>
<dbReference type="InterPro" id="IPR005149">
    <property type="entry name" value="Tscrpt_reg_PadR_N"/>
</dbReference>
<sequence length="113" mass="12683">MEVAALPESTERGALTEAVFYILLSLFTPMHGYGIMQNVKDLSHARVNLGAGTLYGAINTLSEKKWITLLDNEKDSRKKQYVITDLGKLMVRDEIARLRELLMNGEQIAGEEQ</sequence>
<protein>
    <submittedName>
        <fullName evidence="3">PadR family transcriptional regulator</fullName>
    </submittedName>
</protein>
<dbReference type="EMBL" id="JAHZIK010000239">
    <property type="protein sequence ID" value="MBW7454714.1"/>
    <property type="molecule type" value="Genomic_DNA"/>
</dbReference>
<evidence type="ECO:0000256" key="1">
    <source>
        <dbReference type="SAM" id="Phobius"/>
    </source>
</evidence>
<dbReference type="PANTHER" id="PTHR33169">
    <property type="entry name" value="PADR-FAMILY TRANSCRIPTIONAL REGULATOR"/>
    <property type="match status" value="1"/>
</dbReference>
<dbReference type="Proteomes" id="UP001519887">
    <property type="component" value="Unassembled WGS sequence"/>
</dbReference>
<name>A0ABS7C1E4_9BACL</name>
<comment type="caution">
    <text evidence="3">The sequence shown here is derived from an EMBL/GenBank/DDBJ whole genome shotgun (WGS) entry which is preliminary data.</text>
</comment>
<evidence type="ECO:0000313" key="4">
    <source>
        <dbReference type="Proteomes" id="UP001519887"/>
    </source>
</evidence>
<keyword evidence="4" id="KW-1185">Reference proteome</keyword>
<dbReference type="PANTHER" id="PTHR33169:SF13">
    <property type="entry name" value="PADR-FAMILY TRANSCRIPTIONAL REGULATOR"/>
    <property type="match status" value="1"/>
</dbReference>